<dbReference type="PROSITE" id="PS00211">
    <property type="entry name" value="ABC_TRANSPORTER_1"/>
    <property type="match status" value="1"/>
</dbReference>
<name>A0A1I0HPA7_9FIRM</name>
<dbReference type="InterPro" id="IPR003593">
    <property type="entry name" value="AAA+_ATPase"/>
</dbReference>
<dbReference type="Gene3D" id="3.40.50.300">
    <property type="entry name" value="P-loop containing nucleotide triphosphate hydrolases"/>
    <property type="match status" value="1"/>
</dbReference>
<evidence type="ECO:0000256" key="3">
    <source>
        <dbReference type="ARBA" id="ARBA00022741"/>
    </source>
</evidence>
<dbReference type="SUPFAM" id="SSF52540">
    <property type="entry name" value="P-loop containing nucleoside triphosphate hydrolases"/>
    <property type="match status" value="1"/>
</dbReference>
<dbReference type="SMART" id="SM00382">
    <property type="entry name" value="AAA"/>
    <property type="match status" value="1"/>
</dbReference>
<accession>A0A1I0HPA7</accession>
<dbReference type="RefSeq" id="WP_092365723.1">
    <property type="nucleotide sequence ID" value="NZ_CAKXUV010000007.1"/>
</dbReference>
<evidence type="ECO:0000259" key="5">
    <source>
        <dbReference type="PROSITE" id="PS50893"/>
    </source>
</evidence>
<dbReference type="InterPro" id="IPR013563">
    <property type="entry name" value="Oligopep_ABC_C"/>
</dbReference>
<gene>
    <name evidence="6" type="ORF">SAMN05216313_11725</name>
</gene>
<dbReference type="AlphaFoldDB" id="A0A1I0HPA7"/>
<dbReference type="GO" id="GO:0005524">
    <property type="term" value="F:ATP binding"/>
    <property type="evidence" value="ECO:0007669"/>
    <property type="project" value="UniProtKB-KW"/>
</dbReference>
<evidence type="ECO:0000256" key="4">
    <source>
        <dbReference type="ARBA" id="ARBA00022840"/>
    </source>
</evidence>
<proteinExistence type="inferred from homology"/>
<evidence type="ECO:0000256" key="1">
    <source>
        <dbReference type="ARBA" id="ARBA00005417"/>
    </source>
</evidence>
<keyword evidence="4 6" id="KW-0067">ATP-binding</keyword>
<keyword evidence="3" id="KW-0547">Nucleotide-binding</keyword>
<dbReference type="PANTHER" id="PTHR43776">
    <property type="entry name" value="TRANSPORT ATP-BINDING PROTEIN"/>
    <property type="match status" value="1"/>
</dbReference>
<dbReference type="Pfam" id="PF08352">
    <property type="entry name" value="oligo_HPY"/>
    <property type="match status" value="1"/>
</dbReference>
<protein>
    <submittedName>
        <fullName evidence="6">Oligopeptide transport system ATP-binding protein</fullName>
    </submittedName>
</protein>
<dbReference type="Pfam" id="PF00005">
    <property type="entry name" value="ABC_tran"/>
    <property type="match status" value="1"/>
</dbReference>
<evidence type="ECO:0000256" key="2">
    <source>
        <dbReference type="ARBA" id="ARBA00022448"/>
    </source>
</evidence>
<dbReference type="InterPro" id="IPR003439">
    <property type="entry name" value="ABC_transporter-like_ATP-bd"/>
</dbReference>
<dbReference type="CDD" id="cd03257">
    <property type="entry name" value="ABC_NikE_OppD_transporters"/>
    <property type="match status" value="1"/>
</dbReference>
<dbReference type="EMBL" id="FOIM01000017">
    <property type="protein sequence ID" value="SET85946.1"/>
    <property type="molecule type" value="Genomic_DNA"/>
</dbReference>
<evidence type="ECO:0000313" key="6">
    <source>
        <dbReference type="EMBL" id="SET85946.1"/>
    </source>
</evidence>
<dbReference type="PANTHER" id="PTHR43776:SF8">
    <property type="entry name" value="ABC TRANSPORTER, ATP-BINDING PROTEIN"/>
    <property type="match status" value="1"/>
</dbReference>
<dbReference type="Proteomes" id="UP000198508">
    <property type="component" value="Unassembled WGS sequence"/>
</dbReference>
<reference evidence="7" key="1">
    <citation type="submission" date="2016-10" db="EMBL/GenBank/DDBJ databases">
        <authorList>
            <person name="Varghese N."/>
            <person name="Submissions S."/>
        </authorList>
    </citation>
    <scope>NUCLEOTIDE SEQUENCE [LARGE SCALE GENOMIC DNA]</scope>
    <source>
        <strain evidence="7">NLAE-zl-G277</strain>
    </source>
</reference>
<organism evidence="6 7">
    <name type="scientific">Enterocloster lavalensis</name>
    <dbReference type="NCBI Taxonomy" id="460384"/>
    <lineage>
        <taxon>Bacteria</taxon>
        <taxon>Bacillati</taxon>
        <taxon>Bacillota</taxon>
        <taxon>Clostridia</taxon>
        <taxon>Lachnospirales</taxon>
        <taxon>Lachnospiraceae</taxon>
        <taxon>Enterocloster</taxon>
    </lineage>
</organism>
<dbReference type="GO" id="GO:0016887">
    <property type="term" value="F:ATP hydrolysis activity"/>
    <property type="evidence" value="ECO:0007669"/>
    <property type="project" value="InterPro"/>
</dbReference>
<keyword evidence="2" id="KW-0813">Transport</keyword>
<dbReference type="GO" id="GO:0015833">
    <property type="term" value="P:peptide transport"/>
    <property type="evidence" value="ECO:0007669"/>
    <property type="project" value="InterPro"/>
</dbReference>
<feature type="domain" description="ABC transporter" evidence="5">
    <location>
        <begin position="5"/>
        <end position="256"/>
    </location>
</feature>
<dbReference type="NCBIfam" id="TIGR01727">
    <property type="entry name" value="oligo_HPY"/>
    <property type="match status" value="1"/>
</dbReference>
<dbReference type="FunFam" id="3.40.50.300:FF:000016">
    <property type="entry name" value="Oligopeptide ABC transporter ATP-binding component"/>
    <property type="match status" value="1"/>
</dbReference>
<dbReference type="STRING" id="460384.SAMN05216313_11725"/>
<dbReference type="InterPro" id="IPR017871">
    <property type="entry name" value="ABC_transporter-like_CS"/>
</dbReference>
<dbReference type="InterPro" id="IPR027417">
    <property type="entry name" value="P-loop_NTPase"/>
</dbReference>
<dbReference type="GeneID" id="93279113"/>
<comment type="similarity">
    <text evidence="1">Belongs to the ABC transporter superfamily.</text>
</comment>
<sequence length="321" mass="36552">MSRLLEVKNLSKFYTSKQGFFGAKSETVKAVNQISFHVDEQETLGIVGESGCGKSTTGRAVLRLHEPTEGEILYRGKDICKLSLEEMKPYRQKMQIVFQNANSALDPRWTVEQSLAEPIRLHYPQISQKELDERIDRLMEEVGFAPMYKKKYPHEFSGGQRQRIGIAKAISVSPEFVVCDEPVSALDVSVQAQVLNLMKKLQRERKLSYMFISHDLSVIRFISDRVGVMYAGRLVEVAETKEFFENALHPYSRVLMAAVPKPVVMDDKDELYRGIGKIAKASREGCPFCSRCAQATERCRGEMPEQREVTEGHFVSCHLYE</sequence>
<keyword evidence="7" id="KW-1185">Reference proteome</keyword>
<evidence type="ECO:0000313" key="7">
    <source>
        <dbReference type="Proteomes" id="UP000198508"/>
    </source>
</evidence>
<dbReference type="InterPro" id="IPR050319">
    <property type="entry name" value="ABC_transp_ATP-bind"/>
</dbReference>
<dbReference type="GO" id="GO:0055085">
    <property type="term" value="P:transmembrane transport"/>
    <property type="evidence" value="ECO:0007669"/>
    <property type="project" value="UniProtKB-ARBA"/>
</dbReference>
<dbReference type="PROSITE" id="PS50893">
    <property type="entry name" value="ABC_TRANSPORTER_2"/>
    <property type="match status" value="1"/>
</dbReference>